<evidence type="ECO:0000256" key="1">
    <source>
        <dbReference type="ARBA" id="ARBA00004651"/>
    </source>
</evidence>
<protein>
    <submittedName>
        <fullName evidence="7">Branched-chain amino acid ABC transporter permease</fullName>
    </submittedName>
</protein>
<evidence type="ECO:0000256" key="5">
    <source>
        <dbReference type="ARBA" id="ARBA00023136"/>
    </source>
</evidence>
<dbReference type="CDD" id="cd06581">
    <property type="entry name" value="TM_PBP1_LivM_like"/>
    <property type="match status" value="1"/>
</dbReference>
<dbReference type="GO" id="GO:0005886">
    <property type="term" value="C:plasma membrane"/>
    <property type="evidence" value="ECO:0007669"/>
    <property type="project" value="UniProtKB-SubCell"/>
</dbReference>
<dbReference type="Pfam" id="PF02653">
    <property type="entry name" value="BPD_transp_2"/>
    <property type="match status" value="1"/>
</dbReference>
<feature type="transmembrane region" description="Helical" evidence="6">
    <location>
        <begin position="207"/>
        <end position="228"/>
    </location>
</feature>
<feature type="transmembrane region" description="Helical" evidence="6">
    <location>
        <begin position="85"/>
        <end position="106"/>
    </location>
</feature>
<organism evidence="7 8">
    <name type="scientific">Paracoccus suum</name>
    <dbReference type="NCBI Taxonomy" id="2259340"/>
    <lineage>
        <taxon>Bacteria</taxon>
        <taxon>Pseudomonadati</taxon>
        <taxon>Pseudomonadota</taxon>
        <taxon>Alphaproteobacteria</taxon>
        <taxon>Rhodobacterales</taxon>
        <taxon>Paracoccaceae</taxon>
        <taxon>Paracoccus</taxon>
    </lineage>
</organism>
<feature type="transmembrane region" description="Helical" evidence="6">
    <location>
        <begin position="155"/>
        <end position="177"/>
    </location>
</feature>
<dbReference type="InterPro" id="IPR001851">
    <property type="entry name" value="ABC_transp_permease"/>
</dbReference>
<dbReference type="PANTHER" id="PTHR30482">
    <property type="entry name" value="HIGH-AFFINITY BRANCHED-CHAIN AMINO ACID TRANSPORT SYSTEM PERMEASE"/>
    <property type="match status" value="1"/>
</dbReference>
<feature type="transmembrane region" description="Helical" evidence="6">
    <location>
        <begin position="35"/>
        <end position="53"/>
    </location>
</feature>
<keyword evidence="5 6" id="KW-0472">Membrane</keyword>
<evidence type="ECO:0000256" key="3">
    <source>
        <dbReference type="ARBA" id="ARBA00022692"/>
    </source>
</evidence>
<feature type="transmembrane region" description="Helical" evidence="6">
    <location>
        <begin position="60"/>
        <end position="79"/>
    </location>
</feature>
<dbReference type="PANTHER" id="PTHR30482:SF17">
    <property type="entry name" value="ABC TRANSPORTER ATP-BINDING PROTEIN"/>
    <property type="match status" value="1"/>
</dbReference>
<name>A0A344PG24_9RHOB</name>
<dbReference type="Proteomes" id="UP000252023">
    <property type="component" value="Chromosome"/>
</dbReference>
<feature type="transmembrane region" description="Helical" evidence="6">
    <location>
        <begin position="113"/>
        <end position="135"/>
    </location>
</feature>
<proteinExistence type="predicted"/>
<evidence type="ECO:0000313" key="8">
    <source>
        <dbReference type="Proteomes" id="UP000252023"/>
    </source>
</evidence>
<dbReference type="InterPro" id="IPR043428">
    <property type="entry name" value="LivM-like"/>
</dbReference>
<keyword evidence="3 6" id="KW-0812">Transmembrane</keyword>
<feature type="transmembrane region" description="Helical" evidence="6">
    <location>
        <begin position="248"/>
        <end position="270"/>
    </location>
</feature>
<keyword evidence="4 6" id="KW-1133">Transmembrane helix</keyword>
<reference evidence="8" key="1">
    <citation type="submission" date="2018-07" db="EMBL/GenBank/DDBJ databases">
        <title>Genome sequencing of Paracoccus sp. SC2-6.</title>
        <authorList>
            <person name="Heo J."/>
            <person name="Kim S.-J."/>
            <person name="Kwon S.-W."/>
        </authorList>
    </citation>
    <scope>NUCLEOTIDE SEQUENCE [LARGE SCALE GENOMIC DNA]</scope>
    <source>
        <strain evidence="8">SC2-6</strain>
    </source>
</reference>
<evidence type="ECO:0000256" key="2">
    <source>
        <dbReference type="ARBA" id="ARBA00022475"/>
    </source>
</evidence>
<dbReference type="OrthoDB" id="9804361at2"/>
<dbReference type="KEGG" id="pars:DRW48_00130"/>
<evidence type="ECO:0000256" key="4">
    <source>
        <dbReference type="ARBA" id="ARBA00022989"/>
    </source>
</evidence>
<sequence length="304" mass="32090">MRMARRDRLALALLALLLVLPLILGALGEGFMLGVATRILAFAIAALALDLVLGYGAMVSFGHAAYLGIGAYVTAILARTGVTEIMVQMLAAMAGAALFAAVTGAIGMRTRGIYFIMITLAFSQMAFFFFVSFSALGGDDGTQLAAGSSLLGTRALASTTGLYLFTVTLLAVLYVLARRLTDSRFGRMLMGTRENMVRMRAIGVSPFPFRLTAYVISAAVTSLAGVIMANQAGFVSPALMNWHRSGELIVFVVLGGPGTLVGPIIGAIAAMSFEEGLAALTQHWRLGFGLVLIAAALRPKGWWR</sequence>
<comment type="subcellular location">
    <subcellularLocation>
        <location evidence="1">Cell membrane</location>
        <topology evidence="1">Multi-pass membrane protein</topology>
    </subcellularLocation>
</comment>
<evidence type="ECO:0000256" key="6">
    <source>
        <dbReference type="SAM" id="Phobius"/>
    </source>
</evidence>
<keyword evidence="2" id="KW-1003">Cell membrane</keyword>
<accession>A0A344PG24</accession>
<gene>
    <name evidence="7" type="ORF">DRW48_00130</name>
</gene>
<dbReference type="GO" id="GO:0015658">
    <property type="term" value="F:branched-chain amino acid transmembrane transporter activity"/>
    <property type="evidence" value="ECO:0007669"/>
    <property type="project" value="InterPro"/>
</dbReference>
<dbReference type="EMBL" id="CP030918">
    <property type="protein sequence ID" value="AXC48329.1"/>
    <property type="molecule type" value="Genomic_DNA"/>
</dbReference>
<evidence type="ECO:0000313" key="7">
    <source>
        <dbReference type="EMBL" id="AXC48329.1"/>
    </source>
</evidence>
<keyword evidence="8" id="KW-1185">Reference proteome</keyword>
<dbReference type="AlphaFoldDB" id="A0A344PG24"/>